<dbReference type="EMBL" id="JBGBPQ010000009">
    <property type="protein sequence ID" value="KAL1519548.1"/>
    <property type="molecule type" value="Genomic_DNA"/>
</dbReference>
<feature type="chain" id="PRO_5044308746" description="F-box domain-containing protein" evidence="1">
    <location>
        <begin position="18"/>
        <end position="289"/>
    </location>
</feature>
<comment type="caution">
    <text evidence="2">The sequence shown here is derived from an EMBL/GenBank/DDBJ whole genome shotgun (WGS) entry which is preliminary data.</text>
</comment>
<dbReference type="SUPFAM" id="SSF52047">
    <property type="entry name" value="RNI-like"/>
    <property type="match status" value="1"/>
</dbReference>
<evidence type="ECO:0008006" key="4">
    <source>
        <dbReference type="Google" id="ProtNLM"/>
    </source>
</evidence>
<gene>
    <name evidence="2" type="ORF">AB1Y20_023063</name>
</gene>
<reference evidence="2 3" key="1">
    <citation type="journal article" date="2024" name="Science">
        <title>Giant polyketide synthase enzymes in the biosynthesis of giant marine polyether toxins.</title>
        <authorList>
            <person name="Fallon T.R."/>
            <person name="Shende V.V."/>
            <person name="Wierzbicki I.H."/>
            <person name="Pendleton A.L."/>
            <person name="Watervoot N.F."/>
            <person name="Auber R.P."/>
            <person name="Gonzalez D.J."/>
            <person name="Wisecaver J.H."/>
            <person name="Moore B.S."/>
        </authorList>
    </citation>
    <scope>NUCLEOTIDE SEQUENCE [LARGE SCALE GENOMIC DNA]</scope>
    <source>
        <strain evidence="2 3">12B1</strain>
    </source>
</reference>
<keyword evidence="3" id="KW-1185">Reference proteome</keyword>
<dbReference type="Gene3D" id="3.80.10.10">
    <property type="entry name" value="Ribonuclease Inhibitor"/>
    <property type="match status" value="1"/>
</dbReference>
<feature type="signal peptide" evidence="1">
    <location>
        <begin position="1"/>
        <end position="17"/>
    </location>
</feature>
<accession>A0AB34JF58</accession>
<dbReference type="InterPro" id="IPR032675">
    <property type="entry name" value="LRR_dom_sf"/>
</dbReference>
<evidence type="ECO:0000313" key="2">
    <source>
        <dbReference type="EMBL" id="KAL1519548.1"/>
    </source>
</evidence>
<dbReference type="AlphaFoldDB" id="A0AB34JF58"/>
<protein>
    <recommendedName>
        <fullName evidence="4">F-box domain-containing protein</fullName>
    </recommendedName>
</protein>
<organism evidence="2 3">
    <name type="scientific">Prymnesium parvum</name>
    <name type="common">Toxic golden alga</name>
    <dbReference type="NCBI Taxonomy" id="97485"/>
    <lineage>
        <taxon>Eukaryota</taxon>
        <taxon>Haptista</taxon>
        <taxon>Haptophyta</taxon>
        <taxon>Prymnesiophyceae</taxon>
        <taxon>Prymnesiales</taxon>
        <taxon>Prymnesiaceae</taxon>
        <taxon>Prymnesium</taxon>
    </lineage>
</organism>
<sequence>MAAIGLVDDVLLHVLLAFTAEPITTEWFPPKRPRTRAAAPTAVKLARALRFASVSRAWHAVAVEFLRTSPHRAVDGRDAPLRSVRLDRVQELVVRHATIPHIRSLTALSLHHHRAATDPAIAATLREVGEVSRLLSLAIPHSEELGPAALHEIAAGRACSSSLVSLNLRGLPSKAVPHLSLLGAVQTLRRLDLSNGSFAVDSVLRLLAKAGLRLTALALDGGLLEDSSVPLLGSVGELRELSLRDSRMSAHALAQLLLTLGELRQLELRGADSEPPMRQGGHLPFVRAL</sequence>
<name>A0AB34JF58_PRYPA</name>
<evidence type="ECO:0000313" key="3">
    <source>
        <dbReference type="Proteomes" id="UP001515480"/>
    </source>
</evidence>
<dbReference type="Proteomes" id="UP001515480">
    <property type="component" value="Unassembled WGS sequence"/>
</dbReference>
<proteinExistence type="predicted"/>
<evidence type="ECO:0000256" key="1">
    <source>
        <dbReference type="SAM" id="SignalP"/>
    </source>
</evidence>
<keyword evidence="1" id="KW-0732">Signal</keyword>